<keyword evidence="1" id="KW-1133">Transmembrane helix</keyword>
<gene>
    <name evidence="2" type="ORF">ACFSJS_10465</name>
</gene>
<feature type="transmembrane region" description="Helical" evidence="1">
    <location>
        <begin position="20"/>
        <end position="48"/>
    </location>
</feature>
<dbReference type="EMBL" id="JBHUFU010000005">
    <property type="protein sequence ID" value="MFD1830088.1"/>
    <property type="molecule type" value="Genomic_DNA"/>
</dbReference>
<keyword evidence="3" id="KW-1185">Reference proteome</keyword>
<feature type="transmembrane region" description="Helical" evidence="1">
    <location>
        <begin position="60"/>
        <end position="81"/>
    </location>
</feature>
<name>A0ABW4PJW5_9ACTN</name>
<keyword evidence="1" id="KW-0812">Transmembrane</keyword>
<keyword evidence="1" id="KW-0472">Membrane</keyword>
<proteinExistence type="predicted"/>
<comment type="caution">
    <text evidence="2">The sequence shown here is derived from an EMBL/GenBank/DDBJ whole genome shotgun (WGS) entry which is preliminary data.</text>
</comment>
<organism evidence="2 3">
    <name type="scientific">Streptomyces desertarenae</name>
    <dbReference type="NCBI Taxonomy" id="2666184"/>
    <lineage>
        <taxon>Bacteria</taxon>
        <taxon>Bacillati</taxon>
        <taxon>Actinomycetota</taxon>
        <taxon>Actinomycetes</taxon>
        <taxon>Kitasatosporales</taxon>
        <taxon>Streptomycetaceae</taxon>
        <taxon>Streptomyces</taxon>
    </lineage>
</organism>
<protein>
    <recommendedName>
        <fullName evidence="4">Integral membrane protein</fullName>
    </recommendedName>
</protein>
<dbReference type="Proteomes" id="UP001597365">
    <property type="component" value="Unassembled WGS sequence"/>
</dbReference>
<feature type="transmembrane region" description="Helical" evidence="1">
    <location>
        <begin position="110"/>
        <end position="131"/>
    </location>
</feature>
<evidence type="ECO:0000313" key="3">
    <source>
        <dbReference type="Proteomes" id="UP001597365"/>
    </source>
</evidence>
<evidence type="ECO:0000256" key="1">
    <source>
        <dbReference type="SAM" id="Phobius"/>
    </source>
</evidence>
<evidence type="ECO:0000313" key="2">
    <source>
        <dbReference type="EMBL" id="MFD1830088.1"/>
    </source>
</evidence>
<evidence type="ECO:0008006" key="4">
    <source>
        <dbReference type="Google" id="ProtNLM"/>
    </source>
</evidence>
<reference evidence="3" key="1">
    <citation type="journal article" date="2019" name="Int. J. Syst. Evol. Microbiol.">
        <title>The Global Catalogue of Microorganisms (GCM) 10K type strain sequencing project: providing services to taxonomists for standard genome sequencing and annotation.</title>
        <authorList>
            <consortium name="The Broad Institute Genomics Platform"/>
            <consortium name="The Broad Institute Genome Sequencing Center for Infectious Disease"/>
            <person name="Wu L."/>
            <person name="Ma J."/>
        </authorList>
    </citation>
    <scope>NUCLEOTIDE SEQUENCE [LARGE SCALE GENOMIC DNA]</scope>
    <source>
        <strain evidence="3">CGMCC 4.7455</strain>
    </source>
</reference>
<dbReference type="RefSeq" id="WP_380899064.1">
    <property type="nucleotide sequence ID" value="NZ_JBHUFU010000005.1"/>
</dbReference>
<accession>A0ABW4PJW5</accession>
<sequence length="149" mass="14829">MSTDASPAKAPRTPETPRPARITAAAVLVAAQGVVVAGLGAAMLVMLLAGRRADDPVQALTGGVTVLALAVLPLAAAGGLWRLRRWSRGPAVIVQLMAAPAGWQMAQNGGVWLAGGAAIALTALAVLACLVNPTATEALGIGPRGSRDA</sequence>